<comment type="caution">
    <text evidence="6">Lacks conserved residue(s) required for the propagation of feature annotation.</text>
</comment>
<name>A0A8J3WG14_PLARO</name>
<feature type="domain" description="Phosphoribosyltransferase" evidence="7">
    <location>
        <begin position="67"/>
        <end position="152"/>
    </location>
</feature>
<proteinExistence type="inferred from homology"/>
<dbReference type="AlphaFoldDB" id="A0A8J3WG14"/>
<keyword evidence="6" id="KW-0460">Magnesium</keyword>
<dbReference type="RefSeq" id="WP_189243004.1">
    <property type="nucleotide sequence ID" value="NZ_BMQP01000026.1"/>
</dbReference>
<accession>A0A8J3WG14</accession>
<feature type="binding site" evidence="6">
    <location>
        <position position="152"/>
    </location>
    <ligand>
        <name>orotate</name>
        <dbReference type="ChEBI" id="CHEBI:30839"/>
    </ligand>
</feature>
<comment type="cofactor">
    <cofactor evidence="6">
        <name>Mg(2+)</name>
        <dbReference type="ChEBI" id="CHEBI:18420"/>
    </cofactor>
</comment>
<feature type="binding site" evidence="6">
    <location>
        <position position="98"/>
    </location>
    <ligand>
        <name>5-phospho-alpha-D-ribose 1-diphosphate</name>
        <dbReference type="ChEBI" id="CHEBI:58017"/>
        <note>ligand shared between dimeric partners</note>
    </ligand>
</feature>
<dbReference type="Gene3D" id="3.40.50.2020">
    <property type="match status" value="1"/>
</dbReference>
<dbReference type="GO" id="GO:0004588">
    <property type="term" value="F:orotate phosphoribosyltransferase activity"/>
    <property type="evidence" value="ECO:0007669"/>
    <property type="project" value="UniProtKB-UniRule"/>
</dbReference>
<comment type="pathway">
    <text evidence="1 6">Pyrimidine metabolism; UMP biosynthesis via de novo pathway; UMP from orotate: step 1/2.</text>
</comment>
<gene>
    <name evidence="6" type="primary">pyrE</name>
    <name evidence="8" type="ORF">Pro02_48390</name>
</gene>
<comment type="catalytic activity">
    <reaction evidence="6">
        <text>orotidine 5'-phosphate + diphosphate = orotate + 5-phospho-alpha-D-ribose 1-diphosphate</text>
        <dbReference type="Rhea" id="RHEA:10380"/>
        <dbReference type="ChEBI" id="CHEBI:30839"/>
        <dbReference type="ChEBI" id="CHEBI:33019"/>
        <dbReference type="ChEBI" id="CHEBI:57538"/>
        <dbReference type="ChEBI" id="CHEBI:58017"/>
        <dbReference type="EC" id="2.4.2.10"/>
    </reaction>
</comment>
<sequence>MSTRPPDPQGSYRARLAQAAYRPGPYQLSDGTVLPHYFDPFLLTSDPQLLRLTANRMAALLPSDTQVLAAPVLAAVALATAVSTLTDLPVSYIRSQPKAYGSRRQLEGADPVGRYVAIIDDTLRSGRSLLHTAQLLRGVGAQVHTAVCVLDRGLDGLRLLAAAGITVHALIDEPILPQQAP</sequence>
<keyword evidence="4 6" id="KW-0808">Transferase</keyword>
<evidence type="ECO:0000256" key="5">
    <source>
        <dbReference type="ARBA" id="ARBA00022975"/>
    </source>
</evidence>
<comment type="similarity">
    <text evidence="6">Belongs to the purine/pyrimidine phosphoribosyltransferase family. PyrE subfamily.</text>
</comment>
<dbReference type="InterPro" id="IPR000836">
    <property type="entry name" value="PRTase_dom"/>
</dbReference>
<evidence type="ECO:0000256" key="6">
    <source>
        <dbReference type="HAMAP-Rule" id="MF_01208"/>
    </source>
</evidence>
<dbReference type="HAMAP" id="MF_01208">
    <property type="entry name" value="PyrE"/>
    <property type="match status" value="1"/>
</dbReference>
<dbReference type="InterPro" id="IPR023031">
    <property type="entry name" value="OPRT"/>
</dbReference>
<keyword evidence="3 6" id="KW-0328">Glycosyltransferase</keyword>
<evidence type="ECO:0000256" key="4">
    <source>
        <dbReference type="ARBA" id="ARBA00022679"/>
    </source>
</evidence>
<evidence type="ECO:0000313" key="9">
    <source>
        <dbReference type="Proteomes" id="UP000655044"/>
    </source>
</evidence>
<feature type="binding site" evidence="6">
    <location>
        <position position="94"/>
    </location>
    <ligand>
        <name>5-phospho-alpha-D-ribose 1-diphosphate</name>
        <dbReference type="ChEBI" id="CHEBI:58017"/>
        <note>ligand shared between dimeric partners</note>
    </ligand>
</feature>
<evidence type="ECO:0000259" key="7">
    <source>
        <dbReference type="Pfam" id="PF00156"/>
    </source>
</evidence>
<keyword evidence="5 6" id="KW-0665">Pyrimidine biosynthesis</keyword>
<comment type="subunit">
    <text evidence="6">Homodimer.</text>
</comment>
<comment type="function">
    <text evidence="6">Catalyzes the transfer of a ribosyl phosphate group from 5-phosphoribose 1-diphosphate to orotate, leading to the formation of orotidine monophosphate (OMP).</text>
</comment>
<dbReference type="UniPathway" id="UPA00070">
    <property type="reaction ID" value="UER00119"/>
</dbReference>
<dbReference type="InterPro" id="IPR029057">
    <property type="entry name" value="PRTase-like"/>
</dbReference>
<dbReference type="PANTHER" id="PTHR19278">
    <property type="entry name" value="OROTATE PHOSPHORIBOSYLTRANSFERASE"/>
    <property type="match status" value="1"/>
</dbReference>
<evidence type="ECO:0000313" key="8">
    <source>
        <dbReference type="EMBL" id="GIH86431.1"/>
    </source>
</evidence>
<comment type="caution">
    <text evidence="8">The sequence shown here is derived from an EMBL/GenBank/DDBJ whole genome shotgun (WGS) entry which is preliminary data.</text>
</comment>
<dbReference type="GO" id="GO:0000287">
    <property type="term" value="F:magnesium ion binding"/>
    <property type="evidence" value="ECO:0007669"/>
    <property type="project" value="UniProtKB-UniRule"/>
</dbReference>
<dbReference type="GO" id="GO:0019856">
    <property type="term" value="P:pyrimidine nucleobase biosynthetic process"/>
    <property type="evidence" value="ECO:0007669"/>
    <property type="project" value="TreeGrafter"/>
</dbReference>
<evidence type="ECO:0000256" key="1">
    <source>
        <dbReference type="ARBA" id="ARBA00004889"/>
    </source>
</evidence>
<dbReference type="PANTHER" id="PTHR19278:SF9">
    <property type="entry name" value="URIDINE 5'-MONOPHOSPHATE SYNTHASE"/>
    <property type="match status" value="1"/>
</dbReference>
<dbReference type="EMBL" id="BOOI01000046">
    <property type="protein sequence ID" value="GIH86431.1"/>
    <property type="molecule type" value="Genomic_DNA"/>
</dbReference>
<dbReference type="SUPFAM" id="SSF53271">
    <property type="entry name" value="PRTase-like"/>
    <property type="match status" value="1"/>
</dbReference>
<dbReference type="EC" id="2.4.2.10" evidence="2 6"/>
<evidence type="ECO:0000256" key="3">
    <source>
        <dbReference type="ARBA" id="ARBA00022676"/>
    </source>
</evidence>
<protein>
    <recommendedName>
        <fullName evidence="2 6">Orotate phosphoribosyltransferase</fullName>
        <shortName evidence="6">OPRT</shortName>
        <shortName evidence="6">OPRTase</shortName>
        <ecNumber evidence="2 6">2.4.2.10</ecNumber>
    </recommendedName>
</protein>
<organism evidence="8 9">
    <name type="scientific">Planobispora rosea</name>
    <dbReference type="NCBI Taxonomy" id="35762"/>
    <lineage>
        <taxon>Bacteria</taxon>
        <taxon>Bacillati</taxon>
        <taxon>Actinomycetota</taxon>
        <taxon>Actinomycetes</taxon>
        <taxon>Streptosporangiales</taxon>
        <taxon>Streptosporangiaceae</taxon>
        <taxon>Planobispora</taxon>
    </lineage>
</organism>
<dbReference type="Pfam" id="PF00156">
    <property type="entry name" value="Pribosyltran"/>
    <property type="match status" value="1"/>
</dbReference>
<dbReference type="Proteomes" id="UP000655044">
    <property type="component" value="Unassembled WGS sequence"/>
</dbReference>
<feature type="binding site" description="in other chain" evidence="6">
    <location>
        <begin position="120"/>
        <end position="128"/>
    </location>
    <ligand>
        <name>5-phospho-alpha-D-ribose 1-diphosphate</name>
        <dbReference type="ChEBI" id="CHEBI:58017"/>
        <note>ligand shared between dimeric partners</note>
    </ligand>
</feature>
<dbReference type="GO" id="GO:0044205">
    <property type="term" value="P:'de novo' UMP biosynthetic process"/>
    <property type="evidence" value="ECO:0007669"/>
    <property type="project" value="UniProtKB-UniRule"/>
</dbReference>
<reference evidence="8" key="1">
    <citation type="submission" date="2021-01" db="EMBL/GenBank/DDBJ databases">
        <title>Whole genome shotgun sequence of Planobispora rosea NBRC 15558.</title>
        <authorList>
            <person name="Komaki H."/>
            <person name="Tamura T."/>
        </authorList>
    </citation>
    <scope>NUCLEOTIDE SEQUENCE</scope>
    <source>
        <strain evidence="8">NBRC 15558</strain>
    </source>
</reference>
<keyword evidence="9" id="KW-1185">Reference proteome</keyword>
<evidence type="ECO:0000256" key="2">
    <source>
        <dbReference type="ARBA" id="ARBA00011971"/>
    </source>
</evidence>
<dbReference type="CDD" id="cd06223">
    <property type="entry name" value="PRTases_typeI"/>
    <property type="match status" value="1"/>
</dbReference>